<keyword evidence="5 7" id="KW-1133">Transmembrane helix</keyword>
<dbReference type="OrthoDB" id="19798at2759"/>
<evidence type="ECO:0000259" key="8">
    <source>
        <dbReference type="Pfam" id="PF06454"/>
    </source>
</evidence>
<evidence type="ECO:0000256" key="1">
    <source>
        <dbReference type="ARBA" id="ARBA00004128"/>
    </source>
</evidence>
<evidence type="ECO:0000313" key="10">
    <source>
        <dbReference type="Proteomes" id="UP000428333"/>
    </source>
</evidence>
<dbReference type="PANTHER" id="PTHR31142">
    <property type="entry name" value="TOBAMOVIRUS MULTIPLICATION PROTEIN 1-LIKE ISOFORM X1"/>
    <property type="match status" value="1"/>
</dbReference>
<sequence length="288" mass="33083">VQLVRIQLRVPEYGWTTQKDLEMMLLDLPGLLFFSTYTLLVLFWAEIYHQVCIWIYMRVSGSSAAVEVAKIFFSVPCHVGCSSCCNNSLLNLQVVEKSFMRSLCLLPLNSVNCSLNDLIIATVFDFESPRSCQIGWLRNCNLLHLFLDKMFYGEFLSVAHSVFNGNADVDVLDHPVLNFFYYLVILGAILASFILESYMFTFDASLIFLFRRLRFCLLLWCSSSFGSYHRDVHQISINLLSESGYFASIFQIDTLQTTSIGKVVSQCQDRDFFFFTIKCHGERVMCFA</sequence>
<evidence type="ECO:0000256" key="4">
    <source>
        <dbReference type="ARBA" id="ARBA00022692"/>
    </source>
</evidence>
<evidence type="ECO:0000313" key="9">
    <source>
        <dbReference type="EMBL" id="KAE9448347.1"/>
    </source>
</evidence>
<evidence type="ECO:0000256" key="3">
    <source>
        <dbReference type="ARBA" id="ARBA00022554"/>
    </source>
</evidence>
<evidence type="ECO:0000256" key="2">
    <source>
        <dbReference type="ARBA" id="ARBA00006779"/>
    </source>
</evidence>
<dbReference type="GO" id="GO:0005774">
    <property type="term" value="C:vacuolar membrane"/>
    <property type="evidence" value="ECO:0007669"/>
    <property type="project" value="UniProtKB-SubCell"/>
</dbReference>
<keyword evidence="3" id="KW-0926">Vacuole</keyword>
<dbReference type="InterPro" id="IPR040226">
    <property type="entry name" value="THH1/TOM1/TOM3"/>
</dbReference>
<organism evidence="9 10">
    <name type="scientific">Rhododendron williamsianum</name>
    <dbReference type="NCBI Taxonomy" id="262921"/>
    <lineage>
        <taxon>Eukaryota</taxon>
        <taxon>Viridiplantae</taxon>
        <taxon>Streptophyta</taxon>
        <taxon>Embryophyta</taxon>
        <taxon>Tracheophyta</taxon>
        <taxon>Spermatophyta</taxon>
        <taxon>Magnoliopsida</taxon>
        <taxon>eudicotyledons</taxon>
        <taxon>Gunneridae</taxon>
        <taxon>Pentapetalae</taxon>
        <taxon>asterids</taxon>
        <taxon>Ericales</taxon>
        <taxon>Ericaceae</taxon>
        <taxon>Ericoideae</taxon>
        <taxon>Rhodoreae</taxon>
        <taxon>Rhododendron</taxon>
    </lineage>
</organism>
<evidence type="ECO:0000256" key="6">
    <source>
        <dbReference type="ARBA" id="ARBA00023136"/>
    </source>
</evidence>
<dbReference type="InterPro" id="IPR009457">
    <property type="entry name" value="THH1/TOM1/TOM3_dom"/>
</dbReference>
<reference evidence="9 10" key="1">
    <citation type="journal article" date="2019" name="Genome Biol. Evol.">
        <title>The Rhododendron genome and chromosomal organization provide insight into shared whole-genome duplications across the heath family (Ericaceae).</title>
        <authorList>
            <person name="Soza V.L."/>
            <person name="Lindsley D."/>
            <person name="Waalkes A."/>
            <person name="Ramage E."/>
            <person name="Patwardhan R.P."/>
            <person name="Burton J.N."/>
            <person name="Adey A."/>
            <person name="Kumar A."/>
            <person name="Qiu R."/>
            <person name="Shendure J."/>
            <person name="Hall B."/>
        </authorList>
    </citation>
    <scope>NUCLEOTIDE SEQUENCE [LARGE SCALE GENOMIC DNA]</scope>
    <source>
        <strain evidence="9">RSF 1966-606</strain>
    </source>
</reference>
<feature type="transmembrane region" description="Helical" evidence="7">
    <location>
        <begin position="179"/>
        <end position="210"/>
    </location>
</feature>
<name>A0A6A4KZI9_9ERIC</name>
<keyword evidence="10" id="KW-1185">Reference proteome</keyword>
<accession>A0A6A4KZI9</accession>
<feature type="non-terminal residue" evidence="9">
    <location>
        <position position="1"/>
    </location>
</feature>
<proteinExistence type="inferred from homology"/>
<comment type="caution">
    <text evidence="9">The sequence shown here is derived from an EMBL/GenBank/DDBJ whole genome shotgun (WGS) entry which is preliminary data.</text>
</comment>
<dbReference type="Pfam" id="PF06454">
    <property type="entry name" value="THH1_TOM1-3_dom"/>
    <property type="match status" value="1"/>
</dbReference>
<keyword evidence="6 7" id="KW-0472">Membrane</keyword>
<evidence type="ECO:0000256" key="7">
    <source>
        <dbReference type="SAM" id="Phobius"/>
    </source>
</evidence>
<dbReference type="PANTHER" id="PTHR31142:SF22">
    <property type="entry name" value="TOBAMOVIRUS MULTIPLICATION PROTEIN 1-LIKE"/>
    <property type="match status" value="1"/>
</dbReference>
<feature type="domain" description="THH1/TOM1/TOM3" evidence="8">
    <location>
        <begin position="22"/>
        <end position="50"/>
    </location>
</feature>
<evidence type="ECO:0000256" key="5">
    <source>
        <dbReference type="ARBA" id="ARBA00022989"/>
    </source>
</evidence>
<dbReference type="AlphaFoldDB" id="A0A6A4KZI9"/>
<dbReference type="Proteomes" id="UP000428333">
    <property type="component" value="Linkage Group LG12"/>
</dbReference>
<dbReference type="EMBL" id="QEFC01003432">
    <property type="protein sequence ID" value="KAE9448347.1"/>
    <property type="molecule type" value="Genomic_DNA"/>
</dbReference>
<keyword evidence="4 7" id="KW-0812">Transmembrane</keyword>
<gene>
    <name evidence="9" type="ORF">C3L33_19764</name>
</gene>
<feature type="transmembrane region" description="Helical" evidence="7">
    <location>
        <begin position="31"/>
        <end position="57"/>
    </location>
</feature>
<comment type="similarity">
    <text evidence="2">Belongs to the plant tobamovirus multiplication TOM1 protein family.</text>
</comment>
<protein>
    <recommendedName>
        <fullName evidence="8">THH1/TOM1/TOM3 domain-containing protein</fullName>
    </recommendedName>
</protein>
<comment type="subcellular location">
    <subcellularLocation>
        <location evidence="1">Vacuole membrane</location>
        <topology evidence="1">Multi-pass membrane protein</topology>
    </subcellularLocation>
</comment>